<dbReference type="PANTHER" id="PTHR12460">
    <property type="entry name" value="CYCLIN-DEPENDENT KINASE INHIBITOR-RELATED PROTEIN"/>
    <property type="match status" value="1"/>
</dbReference>
<dbReference type="Proteomes" id="UP000436088">
    <property type="component" value="Unassembled WGS sequence"/>
</dbReference>
<evidence type="ECO:0000313" key="3">
    <source>
        <dbReference type="Proteomes" id="UP000436088"/>
    </source>
</evidence>
<sequence>MLGKNPSAPPPPAAAAAAAAVYNGKGSNPIKIVKRDAHAVRIKLAVGGLPEKILTAYQSVLEDNPNEDTVLNKCTAAVQNLGKLGENVESSLTQGNQNGSALLDELRQQENALQQCVEQLENIETTRAALIFHLKEALQEQESKLVLIRSQLQVARGQIEQGNNLRNGLSLPPSHGLVTTTSIPTVEAVSVGEQNLPSAQPSGTPPQPDLPQPVISLAPSKMTEEDNKKAAAAAVAAKLAASTSSAQMLSSVLSSLVAEEAASMNGSLNSGGFASGLSMFPP</sequence>
<dbReference type="GO" id="GO:0031124">
    <property type="term" value="P:mRNA 3'-end processing"/>
    <property type="evidence" value="ECO:0007669"/>
    <property type="project" value="TreeGrafter"/>
</dbReference>
<feature type="region of interest" description="Disordered" evidence="1">
    <location>
        <begin position="195"/>
        <end position="215"/>
    </location>
</feature>
<keyword evidence="3" id="KW-1185">Reference proteome</keyword>
<proteinExistence type="predicted"/>
<organism evidence="2 3">
    <name type="scientific">Hibiscus syriacus</name>
    <name type="common">Rose of Sharon</name>
    <dbReference type="NCBI Taxonomy" id="106335"/>
    <lineage>
        <taxon>Eukaryota</taxon>
        <taxon>Viridiplantae</taxon>
        <taxon>Streptophyta</taxon>
        <taxon>Embryophyta</taxon>
        <taxon>Tracheophyta</taxon>
        <taxon>Spermatophyta</taxon>
        <taxon>Magnoliopsida</taxon>
        <taxon>eudicotyledons</taxon>
        <taxon>Gunneridae</taxon>
        <taxon>Pentapetalae</taxon>
        <taxon>rosids</taxon>
        <taxon>malvids</taxon>
        <taxon>Malvales</taxon>
        <taxon>Malvaceae</taxon>
        <taxon>Malvoideae</taxon>
        <taxon>Hibiscus</taxon>
    </lineage>
</organism>
<protein>
    <submittedName>
        <fullName evidence="2">ELMO/CED-12 family protein isoform 1</fullName>
    </submittedName>
</protein>
<gene>
    <name evidence="2" type="ORF">F3Y22_tig00110532pilonHSYRG00010</name>
</gene>
<reference evidence="2" key="1">
    <citation type="submission" date="2019-09" db="EMBL/GenBank/DDBJ databases">
        <title>Draft genome information of white flower Hibiscus syriacus.</title>
        <authorList>
            <person name="Kim Y.-M."/>
        </authorList>
    </citation>
    <scope>NUCLEOTIDE SEQUENCE [LARGE SCALE GENOMIC DNA]</scope>
    <source>
        <strain evidence="2">YM2019G1</strain>
    </source>
</reference>
<evidence type="ECO:0000256" key="1">
    <source>
        <dbReference type="SAM" id="MobiDB-lite"/>
    </source>
</evidence>
<evidence type="ECO:0000313" key="2">
    <source>
        <dbReference type="EMBL" id="KAE8701610.1"/>
    </source>
</evidence>
<dbReference type="GO" id="GO:0000993">
    <property type="term" value="F:RNA polymerase II complex binding"/>
    <property type="evidence" value="ECO:0007669"/>
    <property type="project" value="TreeGrafter"/>
</dbReference>
<comment type="caution">
    <text evidence="2">The sequence shown here is derived from an EMBL/GenBank/DDBJ whole genome shotgun (WGS) entry which is preliminary data.</text>
</comment>
<dbReference type="AlphaFoldDB" id="A0A6A3AAZ3"/>
<dbReference type="EMBL" id="VEPZ02001020">
    <property type="protein sequence ID" value="KAE8701610.1"/>
    <property type="molecule type" value="Genomic_DNA"/>
</dbReference>
<name>A0A6A3AAZ3_HIBSY</name>
<accession>A0A6A3AAZ3</accession>
<dbReference type="PANTHER" id="PTHR12460:SF0">
    <property type="entry name" value="CID DOMAIN-CONTAINING PROTEIN-RELATED"/>
    <property type="match status" value="1"/>
</dbReference>